<keyword evidence="2" id="KW-1185">Reference proteome</keyword>
<proteinExistence type="predicted"/>
<gene>
    <name evidence="1" type="ORF">H0I76_16530</name>
</gene>
<dbReference type="AlphaFoldDB" id="A0A8J7M9S7"/>
<evidence type="ECO:0000313" key="2">
    <source>
        <dbReference type="Proteomes" id="UP000655420"/>
    </source>
</evidence>
<sequence length="87" mass="9408">MISIEDCIGLTGLTREEIDAIAEHEHIPESAATALAGYLMTTSEGPAAVRQMIRDDIREALAAGNREHAAELLAALRHFLAEHPVHP</sequence>
<dbReference type="EMBL" id="JAEHHL010000010">
    <property type="protein sequence ID" value="MBK0400808.1"/>
    <property type="molecule type" value="Genomic_DNA"/>
</dbReference>
<evidence type="ECO:0000313" key="1">
    <source>
        <dbReference type="EMBL" id="MBK0400808.1"/>
    </source>
</evidence>
<reference evidence="1" key="1">
    <citation type="submission" date="2020-12" db="EMBL/GenBank/DDBJ databases">
        <title>Bacterial taxonomy.</title>
        <authorList>
            <person name="Pan X."/>
        </authorList>
    </citation>
    <scope>NUCLEOTIDE SEQUENCE</scope>
    <source>
        <strain evidence="1">M0105</strain>
    </source>
</reference>
<organism evidence="1 2">
    <name type="scientific">Thermohalobaculum xanthum</name>
    <dbReference type="NCBI Taxonomy" id="2753746"/>
    <lineage>
        <taxon>Bacteria</taxon>
        <taxon>Pseudomonadati</taxon>
        <taxon>Pseudomonadota</taxon>
        <taxon>Alphaproteobacteria</taxon>
        <taxon>Rhodobacterales</taxon>
        <taxon>Paracoccaceae</taxon>
        <taxon>Thermohalobaculum</taxon>
    </lineage>
</organism>
<comment type="caution">
    <text evidence="1">The sequence shown here is derived from an EMBL/GenBank/DDBJ whole genome shotgun (WGS) entry which is preliminary data.</text>
</comment>
<dbReference type="RefSeq" id="WP_200612347.1">
    <property type="nucleotide sequence ID" value="NZ_JAEHHL010000010.1"/>
</dbReference>
<dbReference type="Proteomes" id="UP000655420">
    <property type="component" value="Unassembled WGS sequence"/>
</dbReference>
<name>A0A8J7M9S7_9RHOB</name>
<protein>
    <submittedName>
        <fullName evidence="1">Uncharacterized protein</fullName>
    </submittedName>
</protein>
<accession>A0A8J7M9S7</accession>